<protein>
    <recommendedName>
        <fullName evidence="5">NAD(P)-binding protein</fullName>
    </recommendedName>
</protein>
<accession>A0A8E2E820</accession>
<dbReference type="InterPro" id="IPR036291">
    <property type="entry name" value="NAD(P)-bd_dom_sf"/>
</dbReference>
<keyword evidence="4" id="KW-1185">Reference proteome</keyword>
<dbReference type="GO" id="GO:0005783">
    <property type="term" value="C:endoplasmic reticulum"/>
    <property type="evidence" value="ECO:0007669"/>
    <property type="project" value="TreeGrafter"/>
</dbReference>
<dbReference type="GO" id="GO:0005811">
    <property type="term" value="C:lipid droplet"/>
    <property type="evidence" value="ECO:0007669"/>
    <property type="project" value="TreeGrafter"/>
</dbReference>
<dbReference type="OrthoDB" id="2102561at2759"/>
<evidence type="ECO:0000313" key="3">
    <source>
        <dbReference type="EMBL" id="OCK78968.1"/>
    </source>
</evidence>
<dbReference type="PANTHER" id="PTHR44169">
    <property type="entry name" value="NADPH-DEPENDENT 1-ACYLDIHYDROXYACETONE PHOSPHATE REDUCTASE"/>
    <property type="match status" value="1"/>
</dbReference>
<proteinExistence type="inferred from homology"/>
<dbReference type="EMBL" id="KV745030">
    <property type="protein sequence ID" value="OCK78968.1"/>
    <property type="molecule type" value="Genomic_DNA"/>
</dbReference>
<name>A0A8E2E820_9PEZI</name>
<sequence>MSNTRQKPILITGCTKGSIATARSLSHIQHLTTLGIKTYTLDVSHLNILFNNAGGLFVSFLIDTPVSEMRTITRYSRCREPAAVSQLSDTLRMELQPFGIRAVYMSTGIVGSNITLKQMRDMLAKLPQNSFYEPVRAEVEEAWSGKMVRGKEMDADVFARKVVADLLDGWFGTPVWILRGWTGTTAWWIPFLGCFWKGLWDPFWRRFGGVAFINV</sequence>
<evidence type="ECO:0000313" key="4">
    <source>
        <dbReference type="Proteomes" id="UP000250266"/>
    </source>
</evidence>
<evidence type="ECO:0000256" key="2">
    <source>
        <dbReference type="ARBA" id="ARBA00023002"/>
    </source>
</evidence>
<dbReference type="GO" id="GO:0006654">
    <property type="term" value="P:phosphatidic acid biosynthetic process"/>
    <property type="evidence" value="ECO:0007669"/>
    <property type="project" value="TreeGrafter"/>
</dbReference>
<dbReference type="GO" id="GO:0000140">
    <property type="term" value="F:acylglycerone-phosphate reductase (NADP+) activity"/>
    <property type="evidence" value="ECO:0007669"/>
    <property type="project" value="TreeGrafter"/>
</dbReference>
<keyword evidence="2" id="KW-0560">Oxidoreductase</keyword>
<comment type="similarity">
    <text evidence="1">Belongs to the short-chain dehydrogenases/reductases (SDR) family.</text>
</comment>
<evidence type="ECO:0000256" key="1">
    <source>
        <dbReference type="ARBA" id="ARBA00006484"/>
    </source>
</evidence>
<dbReference type="GO" id="GO:0019433">
    <property type="term" value="P:triglyceride catabolic process"/>
    <property type="evidence" value="ECO:0007669"/>
    <property type="project" value="TreeGrafter"/>
</dbReference>
<gene>
    <name evidence="3" type="ORF">K432DRAFT_435648</name>
</gene>
<dbReference type="Proteomes" id="UP000250266">
    <property type="component" value="Unassembled WGS sequence"/>
</dbReference>
<dbReference type="Gene3D" id="3.40.50.720">
    <property type="entry name" value="NAD(P)-binding Rossmann-like Domain"/>
    <property type="match status" value="1"/>
</dbReference>
<reference evidence="3 4" key="1">
    <citation type="journal article" date="2016" name="Nat. Commun.">
        <title>Ectomycorrhizal ecology is imprinted in the genome of the dominant symbiotic fungus Cenococcum geophilum.</title>
        <authorList>
            <consortium name="DOE Joint Genome Institute"/>
            <person name="Peter M."/>
            <person name="Kohler A."/>
            <person name="Ohm R.A."/>
            <person name="Kuo A."/>
            <person name="Krutzmann J."/>
            <person name="Morin E."/>
            <person name="Arend M."/>
            <person name="Barry K.W."/>
            <person name="Binder M."/>
            <person name="Choi C."/>
            <person name="Clum A."/>
            <person name="Copeland A."/>
            <person name="Grisel N."/>
            <person name="Haridas S."/>
            <person name="Kipfer T."/>
            <person name="LaButti K."/>
            <person name="Lindquist E."/>
            <person name="Lipzen A."/>
            <person name="Maire R."/>
            <person name="Meier B."/>
            <person name="Mihaltcheva S."/>
            <person name="Molinier V."/>
            <person name="Murat C."/>
            <person name="Poggeler S."/>
            <person name="Quandt C.A."/>
            <person name="Sperisen C."/>
            <person name="Tritt A."/>
            <person name="Tisserant E."/>
            <person name="Crous P.W."/>
            <person name="Henrissat B."/>
            <person name="Nehls U."/>
            <person name="Egli S."/>
            <person name="Spatafora J.W."/>
            <person name="Grigoriev I.V."/>
            <person name="Martin F.M."/>
        </authorList>
    </citation>
    <scope>NUCLEOTIDE SEQUENCE [LARGE SCALE GENOMIC DNA]</scope>
    <source>
        <strain evidence="3 4">CBS 459.81</strain>
    </source>
</reference>
<evidence type="ECO:0008006" key="5">
    <source>
        <dbReference type="Google" id="ProtNLM"/>
    </source>
</evidence>
<organism evidence="3 4">
    <name type="scientific">Lepidopterella palustris CBS 459.81</name>
    <dbReference type="NCBI Taxonomy" id="1314670"/>
    <lineage>
        <taxon>Eukaryota</taxon>
        <taxon>Fungi</taxon>
        <taxon>Dikarya</taxon>
        <taxon>Ascomycota</taxon>
        <taxon>Pezizomycotina</taxon>
        <taxon>Dothideomycetes</taxon>
        <taxon>Pleosporomycetidae</taxon>
        <taxon>Mytilinidiales</taxon>
        <taxon>Argynnaceae</taxon>
        <taxon>Lepidopterella</taxon>
    </lineage>
</organism>
<dbReference type="PANTHER" id="PTHR44169:SF6">
    <property type="entry name" value="NADPH-DEPENDENT 1-ACYLDIHYDROXYACETONE PHOSPHATE REDUCTASE"/>
    <property type="match status" value="1"/>
</dbReference>
<dbReference type="AlphaFoldDB" id="A0A8E2E820"/>
<dbReference type="SUPFAM" id="SSF51735">
    <property type="entry name" value="NAD(P)-binding Rossmann-fold domains"/>
    <property type="match status" value="1"/>
</dbReference>
<dbReference type="GO" id="GO:0004806">
    <property type="term" value="F:triacylglycerol lipase activity"/>
    <property type="evidence" value="ECO:0007669"/>
    <property type="project" value="TreeGrafter"/>
</dbReference>